<dbReference type="AlphaFoldDB" id="A0A5C3NEZ7"/>
<sequence length="286" mass="31987">MSVDGVDTLMLSAEYSSLKKLFVECRAAFKANREAQEDLVAYNNADHSHEYTVLKGFVPASIVGNPSAGGGVPYQRADTFFTDFAMHHPESCVLSASQDSYIIGNQACYDVRLYSAQWDPSGKDRSSAAGMSFFHFMVIPKRRVYNAVCLEDPIILEEMQSHFSKFWESPGAYEKCMDRLTSATESRASAIRESLRQDQSRLATFDSLMQDVRTFKEECSAKLRQLCLDDFVFGVHPAPHASVGHLHMHVLVAQVAFRRWSTSVHDWKTVPVKAVVEAIAEEKKGG</sequence>
<dbReference type="SUPFAM" id="SSF54197">
    <property type="entry name" value="HIT-like"/>
    <property type="match status" value="1"/>
</dbReference>
<accession>A0A5C3NEZ7</accession>
<gene>
    <name evidence="1" type="ORF">OE88DRAFT_677021</name>
</gene>
<evidence type="ECO:0008006" key="3">
    <source>
        <dbReference type="Google" id="ProtNLM"/>
    </source>
</evidence>
<evidence type="ECO:0000313" key="2">
    <source>
        <dbReference type="Proteomes" id="UP000305948"/>
    </source>
</evidence>
<evidence type="ECO:0000313" key="1">
    <source>
        <dbReference type="EMBL" id="TFK55910.1"/>
    </source>
</evidence>
<dbReference type="Proteomes" id="UP000305948">
    <property type="component" value="Unassembled WGS sequence"/>
</dbReference>
<name>A0A5C3NEZ7_9AGAM</name>
<protein>
    <recommendedName>
        <fullName evidence="3">HIT-like protein</fullName>
    </recommendedName>
</protein>
<dbReference type="Gene3D" id="3.30.428.10">
    <property type="entry name" value="HIT-like"/>
    <property type="match status" value="1"/>
</dbReference>
<organism evidence="1 2">
    <name type="scientific">Heliocybe sulcata</name>
    <dbReference type="NCBI Taxonomy" id="5364"/>
    <lineage>
        <taxon>Eukaryota</taxon>
        <taxon>Fungi</taxon>
        <taxon>Dikarya</taxon>
        <taxon>Basidiomycota</taxon>
        <taxon>Agaricomycotina</taxon>
        <taxon>Agaricomycetes</taxon>
        <taxon>Gloeophyllales</taxon>
        <taxon>Gloeophyllaceae</taxon>
        <taxon>Heliocybe</taxon>
    </lineage>
</organism>
<dbReference type="EMBL" id="ML213504">
    <property type="protein sequence ID" value="TFK55910.1"/>
    <property type="molecule type" value="Genomic_DNA"/>
</dbReference>
<reference evidence="1 2" key="1">
    <citation type="journal article" date="2019" name="Nat. Ecol. Evol.">
        <title>Megaphylogeny resolves global patterns of mushroom evolution.</title>
        <authorList>
            <person name="Varga T."/>
            <person name="Krizsan K."/>
            <person name="Foldi C."/>
            <person name="Dima B."/>
            <person name="Sanchez-Garcia M."/>
            <person name="Sanchez-Ramirez S."/>
            <person name="Szollosi G.J."/>
            <person name="Szarkandi J.G."/>
            <person name="Papp V."/>
            <person name="Albert L."/>
            <person name="Andreopoulos W."/>
            <person name="Angelini C."/>
            <person name="Antonin V."/>
            <person name="Barry K.W."/>
            <person name="Bougher N.L."/>
            <person name="Buchanan P."/>
            <person name="Buyck B."/>
            <person name="Bense V."/>
            <person name="Catcheside P."/>
            <person name="Chovatia M."/>
            <person name="Cooper J."/>
            <person name="Damon W."/>
            <person name="Desjardin D."/>
            <person name="Finy P."/>
            <person name="Geml J."/>
            <person name="Haridas S."/>
            <person name="Hughes K."/>
            <person name="Justo A."/>
            <person name="Karasinski D."/>
            <person name="Kautmanova I."/>
            <person name="Kiss B."/>
            <person name="Kocsube S."/>
            <person name="Kotiranta H."/>
            <person name="LaButti K.M."/>
            <person name="Lechner B.E."/>
            <person name="Liimatainen K."/>
            <person name="Lipzen A."/>
            <person name="Lukacs Z."/>
            <person name="Mihaltcheva S."/>
            <person name="Morgado L.N."/>
            <person name="Niskanen T."/>
            <person name="Noordeloos M.E."/>
            <person name="Ohm R.A."/>
            <person name="Ortiz-Santana B."/>
            <person name="Ovrebo C."/>
            <person name="Racz N."/>
            <person name="Riley R."/>
            <person name="Savchenko A."/>
            <person name="Shiryaev A."/>
            <person name="Soop K."/>
            <person name="Spirin V."/>
            <person name="Szebenyi C."/>
            <person name="Tomsovsky M."/>
            <person name="Tulloss R.E."/>
            <person name="Uehling J."/>
            <person name="Grigoriev I.V."/>
            <person name="Vagvolgyi C."/>
            <person name="Papp T."/>
            <person name="Martin F.M."/>
            <person name="Miettinen O."/>
            <person name="Hibbett D.S."/>
            <person name="Nagy L.G."/>
        </authorList>
    </citation>
    <scope>NUCLEOTIDE SEQUENCE [LARGE SCALE GENOMIC DNA]</scope>
    <source>
        <strain evidence="1 2">OMC1185</strain>
    </source>
</reference>
<dbReference type="OrthoDB" id="1915375at2759"/>
<proteinExistence type="predicted"/>
<dbReference type="InterPro" id="IPR036265">
    <property type="entry name" value="HIT-like_sf"/>
</dbReference>
<keyword evidence="2" id="KW-1185">Reference proteome</keyword>